<keyword evidence="7" id="KW-1185">Reference proteome</keyword>
<dbReference type="InterPro" id="IPR045152">
    <property type="entry name" value="EDC4-like"/>
</dbReference>
<feature type="region of interest" description="Disordered" evidence="5">
    <location>
        <begin position="1177"/>
        <end position="1258"/>
    </location>
</feature>
<evidence type="ECO:0000256" key="3">
    <source>
        <dbReference type="ARBA" id="ARBA00022574"/>
    </source>
</evidence>
<accession>M2RJ53</accession>
<feature type="region of interest" description="Disordered" evidence="5">
    <location>
        <begin position="829"/>
        <end position="927"/>
    </location>
</feature>
<feature type="compositionally biased region" description="Polar residues" evidence="5">
    <location>
        <begin position="1177"/>
        <end position="1194"/>
    </location>
</feature>
<feature type="compositionally biased region" description="Pro residues" evidence="5">
    <location>
        <begin position="856"/>
        <end position="872"/>
    </location>
</feature>
<evidence type="ECO:0000256" key="2">
    <source>
        <dbReference type="ARBA" id="ARBA00022490"/>
    </source>
</evidence>
<dbReference type="STRING" id="914234.M2RJ53"/>
<feature type="compositionally biased region" description="Polar residues" evidence="5">
    <location>
        <begin position="182"/>
        <end position="191"/>
    </location>
</feature>
<evidence type="ECO:0000256" key="1">
    <source>
        <dbReference type="ARBA" id="ARBA00004496"/>
    </source>
</evidence>
<dbReference type="Gene3D" id="1.10.220.100">
    <property type="entry name" value="conserved c-terminal region of ge- 1"/>
    <property type="match status" value="1"/>
</dbReference>
<feature type="region of interest" description="Disordered" evidence="5">
    <location>
        <begin position="1"/>
        <end position="48"/>
    </location>
</feature>
<evidence type="ECO:0000256" key="4">
    <source>
        <dbReference type="ARBA" id="ARBA00022737"/>
    </source>
</evidence>
<dbReference type="Proteomes" id="UP000016930">
    <property type="component" value="Unassembled WGS sequence"/>
</dbReference>
<gene>
    <name evidence="6" type="ORF">CERSUDRAFT_113654</name>
</gene>
<dbReference type="GO" id="GO:0000932">
    <property type="term" value="C:P-body"/>
    <property type="evidence" value="ECO:0007669"/>
    <property type="project" value="TreeGrafter"/>
</dbReference>
<name>M2RJ53_CERS8</name>
<sequence length="1391" mass="150885">MDPINNRDTVFSRGPSPPPQPQPFQVPPSQLSDPHVSPAPSLRETAPLSAPSHLESLFYNISVPSASHASPQPSTSGSLYPGPAEQTNSGHATPASVNAGSVASSLSGQNNAAFERQNALLSLLGAVSGPQNAQTAPSGVPFPPQQMPTPPGSASAQRAHISRGESQGKALLEQLMSGSAPKYTSDSQHSSLPAGPSPSYHVPPVEAHDDDDEYYSVEGHYSQQEVTRDVPEVQGASVSQQRPPSPARRSLFEFVSPFDALANTSPAAKRKPPPTQQPISSGHMDDPSWQPMSMDPKRKSVENLIDQLTRGQVPPPAPMAAASFDQYNPNEEPIPQAEPLLSKASRPLPPQPAHGTSSPRASPPKPPAQQRQQRRTGESPVGPSPVQQGPFGPSPSSYPAQGVKTNQEGRRASKGKALSPNSQSQNIVFDVSQSLDEIQAPREAVKSTAIALVKVESTFLPGTTIGATHWVAYAMTKGRVRVISRSSGDRTLLQLPSIFGPSVTVSDMSVHGNRLAGITSDGGFVVWELPEVITDDVPGKIMLCVHPSSDPEPLHAVKFHPHRSDLVAVASDTNIYLVNVDDTFHVFGGERISQNDLHRAGQIFSVPSPIVAFDFDVPRNALATISEDSTLTMWNIRDKLPFWSHRVRGDDTPSSLTFVEGGVVVGRRNGTFFQLLPIMGRNILSTLKFVNASHEDPDMFGHVNYDSRIQTLWVANNRRDSLIACKINFDNAGPSPGGEDGSRGAYFEQVIEFGGPRPTIHFVILTPDADPTGEEAHAACVAAKVPPGELALVAFSVHASGVDQVLIRKEWFTSALANTPSRFPGYVGTVPELPPIQPKPQRQHPMPTVAPISTSQPPPPITNVAPPRPKTPPSEELEGEGARDDGARSQEGKGRTGKGKNVGWKDKDEIGKEKDAKSRGGDATVINDSPLGVALSKEIRKVEENLHTRIGRLIGKELDKQHQRLEDARANEQAADFVRQEKILKLISTELTKNTTRVVEMAVKSEVQSSVLPSLENITKTEVKAALSNQIAKGVTESMKQSLPTEIERMLLRPDMTNHIARTFSSSVTPIIKDTITKNFVPAATQQISAMHQELSREIHTEVHTMKKELMNWHTEALRGQETSIRELESLVRMLSDQVKYMSMNLTPHGMPNRNSPVPSTSAQHTQATLNNLLRANLPMNQPPSGFQHTQQPHQAFPPPLQQSAPPQMQGGWFNSNIAAPQASHPTAPPPLPSQQQQQQQQQQVLPRTPPLPTQPEEWDETYLAVLTHQDTRRLRDLLGRSNPEVIMPIGGHSPLSQAVILTLVHRLSTIASETSPLDDLFKIATWWLQRAATVLNTADPLISPYVGRVLPPVMSTLNTAKQRLAILPGPPVEAVRTIAEIQDILNRKPA</sequence>
<keyword evidence="4" id="KW-0677">Repeat</keyword>
<feature type="compositionally biased region" description="Polar residues" evidence="5">
    <location>
        <begin position="394"/>
        <end position="406"/>
    </location>
</feature>
<keyword evidence="3" id="KW-0853">WD repeat</keyword>
<keyword evidence="2" id="KW-0963">Cytoplasm</keyword>
<comment type="subcellular location">
    <subcellularLocation>
        <location evidence="1">Cytoplasm</location>
    </subcellularLocation>
</comment>
<dbReference type="PANTHER" id="PTHR15598:SF5">
    <property type="entry name" value="ENHANCER OF MRNA-DECAPPING PROTEIN 4"/>
    <property type="match status" value="1"/>
</dbReference>
<evidence type="ECO:0008006" key="8">
    <source>
        <dbReference type="Google" id="ProtNLM"/>
    </source>
</evidence>
<dbReference type="InterPro" id="IPR044938">
    <property type="entry name" value="EDC4_C_sf"/>
</dbReference>
<feature type="compositionally biased region" description="Polar residues" evidence="5">
    <location>
        <begin position="64"/>
        <end position="78"/>
    </location>
</feature>
<dbReference type="GO" id="GO:0031087">
    <property type="term" value="P:deadenylation-independent decapping of nuclear-transcribed mRNA"/>
    <property type="evidence" value="ECO:0007669"/>
    <property type="project" value="InterPro"/>
</dbReference>
<organism evidence="6 7">
    <name type="scientific">Ceriporiopsis subvermispora (strain B)</name>
    <name type="common">White-rot fungus</name>
    <name type="synonym">Gelatoporia subvermispora</name>
    <dbReference type="NCBI Taxonomy" id="914234"/>
    <lineage>
        <taxon>Eukaryota</taxon>
        <taxon>Fungi</taxon>
        <taxon>Dikarya</taxon>
        <taxon>Basidiomycota</taxon>
        <taxon>Agaricomycotina</taxon>
        <taxon>Agaricomycetes</taxon>
        <taxon>Polyporales</taxon>
        <taxon>Gelatoporiaceae</taxon>
        <taxon>Gelatoporia</taxon>
    </lineage>
</organism>
<evidence type="ECO:0000313" key="6">
    <source>
        <dbReference type="EMBL" id="EMD38482.1"/>
    </source>
</evidence>
<dbReference type="PANTHER" id="PTHR15598">
    <property type="entry name" value="ENHANCER OF MRNA-DECAPPING PROTEIN 4"/>
    <property type="match status" value="1"/>
</dbReference>
<dbReference type="InterPro" id="IPR015943">
    <property type="entry name" value="WD40/YVTN_repeat-like_dom_sf"/>
</dbReference>
<dbReference type="Gene3D" id="2.130.10.10">
    <property type="entry name" value="YVTN repeat-like/Quinoprotein amine dehydrogenase"/>
    <property type="match status" value="1"/>
</dbReference>
<feature type="compositionally biased region" description="Pro residues" evidence="5">
    <location>
        <begin position="15"/>
        <end position="26"/>
    </location>
</feature>
<proteinExistence type="predicted"/>
<feature type="compositionally biased region" description="Low complexity" evidence="5">
    <location>
        <begin position="1234"/>
        <end position="1247"/>
    </location>
</feature>
<evidence type="ECO:0000313" key="7">
    <source>
        <dbReference type="Proteomes" id="UP000016930"/>
    </source>
</evidence>
<feature type="region of interest" description="Disordered" evidence="5">
    <location>
        <begin position="64"/>
        <end position="107"/>
    </location>
</feature>
<feature type="compositionally biased region" description="Pro residues" evidence="5">
    <location>
        <begin position="140"/>
        <end position="151"/>
    </location>
</feature>
<feature type="compositionally biased region" description="Polar residues" evidence="5">
    <location>
        <begin position="85"/>
        <end position="107"/>
    </location>
</feature>
<reference evidence="6 7" key="1">
    <citation type="journal article" date="2012" name="Proc. Natl. Acad. Sci. U.S.A.">
        <title>Comparative genomics of Ceriporiopsis subvermispora and Phanerochaete chrysosporium provide insight into selective ligninolysis.</title>
        <authorList>
            <person name="Fernandez-Fueyo E."/>
            <person name="Ruiz-Duenas F.J."/>
            <person name="Ferreira P."/>
            <person name="Floudas D."/>
            <person name="Hibbett D.S."/>
            <person name="Canessa P."/>
            <person name="Larrondo L.F."/>
            <person name="James T.Y."/>
            <person name="Seelenfreund D."/>
            <person name="Lobos S."/>
            <person name="Polanco R."/>
            <person name="Tello M."/>
            <person name="Honda Y."/>
            <person name="Watanabe T."/>
            <person name="Watanabe T."/>
            <person name="Ryu J.S."/>
            <person name="Kubicek C.P."/>
            <person name="Schmoll M."/>
            <person name="Gaskell J."/>
            <person name="Hammel K.E."/>
            <person name="St John F.J."/>
            <person name="Vanden Wymelenberg A."/>
            <person name="Sabat G."/>
            <person name="Splinter BonDurant S."/>
            <person name="Syed K."/>
            <person name="Yadav J.S."/>
            <person name="Doddapaneni H."/>
            <person name="Subramanian V."/>
            <person name="Lavin J.L."/>
            <person name="Oguiza J.A."/>
            <person name="Perez G."/>
            <person name="Pisabarro A.G."/>
            <person name="Ramirez L."/>
            <person name="Santoyo F."/>
            <person name="Master E."/>
            <person name="Coutinho P.M."/>
            <person name="Henrissat B."/>
            <person name="Lombard V."/>
            <person name="Magnuson J.K."/>
            <person name="Kuees U."/>
            <person name="Hori C."/>
            <person name="Igarashi K."/>
            <person name="Samejima M."/>
            <person name="Held B.W."/>
            <person name="Barry K.W."/>
            <person name="LaButti K.M."/>
            <person name="Lapidus A."/>
            <person name="Lindquist E.A."/>
            <person name="Lucas S.M."/>
            <person name="Riley R."/>
            <person name="Salamov A.A."/>
            <person name="Hoffmeister D."/>
            <person name="Schwenk D."/>
            <person name="Hadar Y."/>
            <person name="Yarden O."/>
            <person name="de Vries R.P."/>
            <person name="Wiebenga A."/>
            <person name="Stenlid J."/>
            <person name="Eastwood D."/>
            <person name="Grigoriev I.V."/>
            <person name="Berka R.M."/>
            <person name="Blanchette R.A."/>
            <person name="Kersten P."/>
            <person name="Martinez A.T."/>
            <person name="Vicuna R."/>
            <person name="Cullen D."/>
        </authorList>
    </citation>
    <scope>NUCLEOTIDE SEQUENCE [LARGE SCALE GENOMIC DNA]</scope>
    <source>
        <strain evidence="6 7">B</strain>
    </source>
</reference>
<dbReference type="OrthoDB" id="21128at2759"/>
<dbReference type="SUPFAM" id="SSF50998">
    <property type="entry name" value="Quinoprotein alcohol dehydrogenase-like"/>
    <property type="match status" value="1"/>
</dbReference>
<evidence type="ECO:0000256" key="5">
    <source>
        <dbReference type="SAM" id="MobiDB-lite"/>
    </source>
</evidence>
<protein>
    <recommendedName>
        <fullName evidence="8">Enhancer of mRNA-decapping protein 4 WD40 repeat region domain-containing protein</fullName>
    </recommendedName>
</protein>
<feature type="region of interest" description="Disordered" evidence="5">
    <location>
        <begin position="129"/>
        <end position="425"/>
    </location>
</feature>
<dbReference type="HOGENOM" id="CLU_005468_0_0_1"/>
<feature type="compositionally biased region" description="Basic and acidic residues" evidence="5">
    <location>
        <begin position="880"/>
        <end position="894"/>
    </location>
</feature>
<feature type="compositionally biased region" description="Basic and acidic residues" evidence="5">
    <location>
        <begin position="903"/>
        <end position="920"/>
    </location>
</feature>
<feature type="compositionally biased region" description="Polar residues" evidence="5">
    <location>
        <begin position="1202"/>
        <end position="1219"/>
    </location>
</feature>
<dbReference type="EMBL" id="KB445795">
    <property type="protein sequence ID" value="EMD38482.1"/>
    <property type="molecule type" value="Genomic_DNA"/>
</dbReference>
<dbReference type="InterPro" id="IPR011047">
    <property type="entry name" value="Quinoprotein_ADH-like_sf"/>
</dbReference>